<dbReference type="Proteomes" id="UP000776700">
    <property type="component" value="Unassembled WGS sequence"/>
</dbReference>
<reference evidence="1" key="1">
    <citation type="journal article" date="2021" name="PeerJ">
        <title>Extensive microbial diversity within the chicken gut microbiome revealed by metagenomics and culture.</title>
        <authorList>
            <person name="Gilroy R."/>
            <person name="Ravi A."/>
            <person name="Getino M."/>
            <person name="Pursley I."/>
            <person name="Horton D.L."/>
            <person name="Alikhan N.F."/>
            <person name="Baker D."/>
            <person name="Gharbi K."/>
            <person name="Hall N."/>
            <person name="Watson M."/>
            <person name="Adriaenssens E.M."/>
            <person name="Foster-Nyarko E."/>
            <person name="Jarju S."/>
            <person name="Secka A."/>
            <person name="Antonio M."/>
            <person name="Oren A."/>
            <person name="Chaudhuri R.R."/>
            <person name="La Ragione R."/>
            <person name="Hildebrand F."/>
            <person name="Pallen M.J."/>
        </authorList>
    </citation>
    <scope>NUCLEOTIDE SEQUENCE</scope>
    <source>
        <strain evidence="1">1277</strain>
    </source>
</reference>
<dbReference type="AlphaFoldDB" id="A0A921MZH1"/>
<name>A0A921MZH1_9FIRM</name>
<evidence type="ECO:0000313" key="1">
    <source>
        <dbReference type="EMBL" id="HJG95539.1"/>
    </source>
</evidence>
<sequence>MESRNMNIIFNKAGSGSMSTKVSIPISWIRQMGISQEDRNVVLEFDGKQITIRKHK</sequence>
<proteinExistence type="predicted"/>
<keyword evidence="1" id="KW-0238">DNA-binding</keyword>
<protein>
    <submittedName>
        <fullName evidence="1">AbrB/MazE/SpoVT family DNA-binding domain-containing protein</fullName>
    </submittedName>
</protein>
<accession>A0A921MZH1</accession>
<reference evidence="1" key="2">
    <citation type="submission" date="2021-09" db="EMBL/GenBank/DDBJ databases">
        <authorList>
            <person name="Gilroy R."/>
        </authorList>
    </citation>
    <scope>NUCLEOTIDE SEQUENCE</scope>
    <source>
        <strain evidence="1">1277</strain>
    </source>
</reference>
<organism evidence="1 2">
    <name type="scientific">Romboutsia timonensis</name>
    <dbReference type="NCBI Taxonomy" id="1776391"/>
    <lineage>
        <taxon>Bacteria</taxon>
        <taxon>Bacillati</taxon>
        <taxon>Bacillota</taxon>
        <taxon>Clostridia</taxon>
        <taxon>Peptostreptococcales</taxon>
        <taxon>Peptostreptococcaceae</taxon>
        <taxon>Romboutsia</taxon>
    </lineage>
</organism>
<dbReference type="GO" id="GO:0003677">
    <property type="term" value="F:DNA binding"/>
    <property type="evidence" value="ECO:0007669"/>
    <property type="project" value="UniProtKB-KW"/>
</dbReference>
<dbReference type="EMBL" id="DYUB01000014">
    <property type="protein sequence ID" value="HJG95539.1"/>
    <property type="molecule type" value="Genomic_DNA"/>
</dbReference>
<gene>
    <name evidence="1" type="ORF">K8V90_00340</name>
</gene>
<evidence type="ECO:0000313" key="2">
    <source>
        <dbReference type="Proteomes" id="UP000776700"/>
    </source>
</evidence>
<comment type="caution">
    <text evidence="1">The sequence shown here is derived from an EMBL/GenBank/DDBJ whole genome shotgun (WGS) entry which is preliminary data.</text>
</comment>